<evidence type="ECO:0000256" key="14">
    <source>
        <dbReference type="ARBA" id="ARBA00030793"/>
    </source>
</evidence>
<feature type="domain" description="RRM" evidence="18">
    <location>
        <begin position="233"/>
        <end position="306"/>
    </location>
</feature>
<dbReference type="Pfam" id="PF00076">
    <property type="entry name" value="RRM_1"/>
    <property type="match status" value="1"/>
</dbReference>
<keyword evidence="13" id="KW-0539">Nucleus</keyword>
<dbReference type="EMBL" id="SEYY01018837">
    <property type="protein sequence ID" value="KAB7498927.1"/>
    <property type="molecule type" value="Genomic_DNA"/>
</dbReference>
<evidence type="ECO:0000256" key="1">
    <source>
        <dbReference type="ARBA" id="ARBA00004123"/>
    </source>
</evidence>
<dbReference type="SUPFAM" id="SSF54928">
    <property type="entry name" value="RNA-binding domain, RBD"/>
    <property type="match status" value="1"/>
</dbReference>
<dbReference type="InterPro" id="IPR057674">
    <property type="entry name" value="Znf-CCCH_RBM22"/>
</dbReference>
<evidence type="ECO:0000256" key="16">
    <source>
        <dbReference type="PROSITE-ProRule" id="PRU00723"/>
    </source>
</evidence>
<protein>
    <recommendedName>
        <fullName evidence="4">Pre-mRNA-splicing factor RBM22</fullName>
    </recommendedName>
    <alternativeName>
        <fullName evidence="14">RNA-binding motif protein 22</fullName>
    </alternativeName>
</protein>
<evidence type="ECO:0000256" key="2">
    <source>
        <dbReference type="ARBA" id="ARBA00004496"/>
    </source>
</evidence>
<feature type="compositionally biased region" description="Polar residues" evidence="17">
    <location>
        <begin position="341"/>
        <end position="353"/>
    </location>
</feature>
<evidence type="ECO:0000256" key="12">
    <source>
        <dbReference type="ARBA" id="ARBA00023187"/>
    </source>
</evidence>
<dbReference type="GO" id="GO:0071006">
    <property type="term" value="C:U2-type catalytic step 1 spliceosome"/>
    <property type="evidence" value="ECO:0007669"/>
    <property type="project" value="TreeGrafter"/>
</dbReference>
<evidence type="ECO:0000256" key="9">
    <source>
        <dbReference type="ARBA" id="ARBA00022771"/>
    </source>
</evidence>
<dbReference type="InterPro" id="IPR000571">
    <property type="entry name" value="Znf_CCCH"/>
</dbReference>
<sequence length="483" mass="53546">MAMSKSTNTYNRQNWEDSDFPILCQTCLGDNPYIRMTKEKYGKECKICTRPFTVFRWCPGACMRFKKTEVCQTCAKVKNVCQTCLLDLEYGLPTQVRDVALNMNEDMPKSDVNKEYFIQNMERQMAASSDGATAAGALGKTKSPSEVLLRLARTTPYYKRNRPHICSFWVKGECKRGEECPYRHERPTDPDDPLADQNIKDRYYGVNDPVADKLLKRAAAMPRLDPPEDRSITTLYVGNLGDRMGETELRNHFYQYGEIRSINVVAKQQYAFIQFATRSAAEAAADRTFNKLILQGRRLNIKWGRSQGRQGIDDDDEREISRPLEPVPGLPSLPPPPEELQNNYFNLSSTASNIPLPPGQAPPVSAADVPRLQPPPPGVPRPPLPPPGTIPAAPPPLGVAAIPPRPPPGLPAGPPGHLPPMQPPPFFPPHVRAPIRPPPGMRPPAYFPQPPPIPGVGPPPLGHGVIHYPSQDPTQMGATPEKK</sequence>
<dbReference type="OrthoDB" id="10259600at2759"/>
<evidence type="ECO:0000256" key="17">
    <source>
        <dbReference type="SAM" id="MobiDB-lite"/>
    </source>
</evidence>
<evidence type="ECO:0000256" key="7">
    <source>
        <dbReference type="ARBA" id="ARBA00022723"/>
    </source>
</evidence>
<keyword evidence="11 15" id="KW-0694">RNA-binding</keyword>
<gene>
    <name evidence="20" type="primary">rbm22</name>
    <name evidence="20" type="ORF">Anas_02653</name>
</gene>
<dbReference type="GO" id="GO:0005737">
    <property type="term" value="C:cytoplasm"/>
    <property type="evidence" value="ECO:0007669"/>
    <property type="project" value="UniProtKB-SubCell"/>
</dbReference>
<dbReference type="PRINTS" id="PR01217">
    <property type="entry name" value="PRICHEXTENSN"/>
</dbReference>
<dbReference type="InterPro" id="IPR039171">
    <property type="entry name" value="Cwc2/Slt11"/>
</dbReference>
<evidence type="ECO:0000256" key="3">
    <source>
        <dbReference type="ARBA" id="ARBA00007781"/>
    </source>
</evidence>
<evidence type="ECO:0000256" key="6">
    <source>
        <dbReference type="ARBA" id="ARBA00022664"/>
    </source>
</evidence>
<dbReference type="CDD" id="cd12224">
    <property type="entry name" value="RRM_RBM22"/>
    <property type="match status" value="1"/>
</dbReference>
<dbReference type="Pfam" id="PF21369">
    <property type="entry name" value="STL11_N"/>
    <property type="match status" value="1"/>
</dbReference>
<dbReference type="GO" id="GO:0008270">
    <property type="term" value="F:zinc ion binding"/>
    <property type="evidence" value="ECO:0007669"/>
    <property type="project" value="UniProtKB-KW"/>
</dbReference>
<evidence type="ECO:0000256" key="8">
    <source>
        <dbReference type="ARBA" id="ARBA00022728"/>
    </source>
</evidence>
<keyword evidence="7 16" id="KW-0479">Metal-binding</keyword>
<evidence type="ECO:0000256" key="5">
    <source>
        <dbReference type="ARBA" id="ARBA00022490"/>
    </source>
</evidence>
<evidence type="ECO:0000256" key="10">
    <source>
        <dbReference type="ARBA" id="ARBA00022833"/>
    </source>
</evidence>
<dbReference type="InterPro" id="IPR048995">
    <property type="entry name" value="STL11/RBM22-like_N"/>
</dbReference>
<proteinExistence type="inferred from homology"/>
<keyword evidence="5" id="KW-0963">Cytoplasm</keyword>
<dbReference type="InterPro" id="IPR000504">
    <property type="entry name" value="RRM_dom"/>
</dbReference>
<dbReference type="GO" id="GO:0008380">
    <property type="term" value="P:RNA splicing"/>
    <property type="evidence" value="ECO:0007669"/>
    <property type="project" value="UniProtKB-KW"/>
</dbReference>
<keyword evidence="21" id="KW-1185">Reference proteome</keyword>
<keyword evidence="9 16" id="KW-0863">Zinc-finger</keyword>
<organism evidence="20 21">
    <name type="scientific">Armadillidium nasatum</name>
    <dbReference type="NCBI Taxonomy" id="96803"/>
    <lineage>
        <taxon>Eukaryota</taxon>
        <taxon>Metazoa</taxon>
        <taxon>Ecdysozoa</taxon>
        <taxon>Arthropoda</taxon>
        <taxon>Crustacea</taxon>
        <taxon>Multicrustacea</taxon>
        <taxon>Malacostraca</taxon>
        <taxon>Eumalacostraca</taxon>
        <taxon>Peracarida</taxon>
        <taxon>Isopoda</taxon>
        <taxon>Oniscidea</taxon>
        <taxon>Crinocheta</taxon>
        <taxon>Armadillidiidae</taxon>
        <taxon>Armadillidium</taxon>
    </lineage>
</organism>
<dbReference type="FunFam" id="4.10.1000.10:FF:000006">
    <property type="entry name" value="Putative pre-mrna-splicing factor rbm22"/>
    <property type="match status" value="1"/>
</dbReference>
<dbReference type="PROSITE" id="PS50103">
    <property type="entry name" value="ZF_C3H1"/>
    <property type="match status" value="1"/>
</dbReference>
<dbReference type="PANTHER" id="PTHR14089">
    <property type="entry name" value="PRE-MRNA-SPLICING FACTOR RBM22"/>
    <property type="match status" value="1"/>
</dbReference>
<evidence type="ECO:0000259" key="19">
    <source>
        <dbReference type="PROSITE" id="PS50103"/>
    </source>
</evidence>
<evidence type="ECO:0000256" key="13">
    <source>
        <dbReference type="ARBA" id="ARBA00023242"/>
    </source>
</evidence>
<dbReference type="GO" id="GO:0036002">
    <property type="term" value="F:pre-mRNA binding"/>
    <property type="evidence" value="ECO:0007669"/>
    <property type="project" value="TreeGrafter"/>
</dbReference>
<feature type="zinc finger region" description="C3H1-type" evidence="16">
    <location>
        <begin position="160"/>
        <end position="187"/>
    </location>
</feature>
<dbReference type="Pfam" id="PF25584">
    <property type="entry name" value="zf-CCCH_RBM22"/>
    <property type="match status" value="1"/>
</dbReference>
<dbReference type="PROSITE" id="PS50102">
    <property type="entry name" value="RRM"/>
    <property type="match status" value="1"/>
</dbReference>
<dbReference type="SUPFAM" id="SSF90229">
    <property type="entry name" value="CCCH zinc finger"/>
    <property type="match status" value="1"/>
</dbReference>
<dbReference type="SMART" id="SM00360">
    <property type="entry name" value="RRM"/>
    <property type="match status" value="1"/>
</dbReference>
<dbReference type="FunFam" id="3.30.70.330:FF:000137">
    <property type="entry name" value="pre-mRNA-splicing factor RBM22"/>
    <property type="match status" value="1"/>
</dbReference>
<dbReference type="Gene3D" id="4.10.1000.10">
    <property type="entry name" value="Zinc finger, CCCH-type"/>
    <property type="match status" value="1"/>
</dbReference>
<comment type="caution">
    <text evidence="20">The sequence shown here is derived from an EMBL/GenBank/DDBJ whole genome shotgun (WGS) entry which is preliminary data.</text>
</comment>
<keyword evidence="12" id="KW-0508">mRNA splicing</keyword>
<keyword evidence="8" id="KW-0747">Spliceosome</keyword>
<reference evidence="20 21" key="1">
    <citation type="journal article" date="2019" name="PLoS Biol.">
        <title>Sex chromosomes control vertical transmission of feminizing Wolbachia symbionts in an isopod.</title>
        <authorList>
            <person name="Becking T."/>
            <person name="Chebbi M.A."/>
            <person name="Giraud I."/>
            <person name="Moumen B."/>
            <person name="Laverre T."/>
            <person name="Caubet Y."/>
            <person name="Peccoud J."/>
            <person name="Gilbert C."/>
            <person name="Cordaux R."/>
        </authorList>
    </citation>
    <scope>NUCLEOTIDE SEQUENCE [LARGE SCALE GENOMIC DNA]</scope>
    <source>
        <strain evidence="20">ANa2</strain>
        <tissue evidence="20">Whole body excluding digestive tract and cuticle</tissue>
    </source>
</reference>
<feature type="compositionally biased region" description="Pro residues" evidence="17">
    <location>
        <begin position="372"/>
        <end position="428"/>
    </location>
</feature>
<comment type="subcellular location">
    <subcellularLocation>
        <location evidence="2">Cytoplasm</location>
    </subcellularLocation>
    <subcellularLocation>
        <location evidence="1">Nucleus</location>
    </subcellularLocation>
</comment>
<dbReference type="AlphaFoldDB" id="A0A5N5SY51"/>
<evidence type="ECO:0000256" key="11">
    <source>
        <dbReference type="ARBA" id="ARBA00022884"/>
    </source>
</evidence>
<dbReference type="InterPro" id="IPR012677">
    <property type="entry name" value="Nucleotide-bd_a/b_plait_sf"/>
</dbReference>
<evidence type="ECO:0000313" key="21">
    <source>
        <dbReference type="Proteomes" id="UP000326759"/>
    </source>
</evidence>
<accession>A0A5N5SY51</accession>
<dbReference type="GO" id="GO:0000974">
    <property type="term" value="C:Prp19 complex"/>
    <property type="evidence" value="ECO:0007669"/>
    <property type="project" value="TreeGrafter"/>
</dbReference>
<feature type="region of interest" description="Disordered" evidence="17">
    <location>
        <begin position="305"/>
        <end position="483"/>
    </location>
</feature>
<dbReference type="GO" id="GO:0017070">
    <property type="term" value="F:U6 snRNA binding"/>
    <property type="evidence" value="ECO:0007669"/>
    <property type="project" value="TreeGrafter"/>
</dbReference>
<dbReference type="Proteomes" id="UP000326759">
    <property type="component" value="Unassembled WGS sequence"/>
</dbReference>
<dbReference type="InterPro" id="IPR035979">
    <property type="entry name" value="RBD_domain_sf"/>
</dbReference>
<feature type="domain" description="C3H1-type" evidence="19">
    <location>
        <begin position="160"/>
        <end position="187"/>
    </location>
</feature>
<dbReference type="GO" id="GO:0006397">
    <property type="term" value="P:mRNA processing"/>
    <property type="evidence" value="ECO:0007669"/>
    <property type="project" value="UniProtKB-KW"/>
</dbReference>
<evidence type="ECO:0000259" key="18">
    <source>
        <dbReference type="PROSITE" id="PS50102"/>
    </source>
</evidence>
<evidence type="ECO:0000313" key="20">
    <source>
        <dbReference type="EMBL" id="KAB7498927.1"/>
    </source>
</evidence>
<keyword evidence="6" id="KW-0507">mRNA processing</keyword>
<feature type="compositionally biased region" description="Pro residues" evidence="17">
    <location>
        <begin position="325"/>
        <end position="338"/>
    </location>
</feature>
<dbReference type="SMART" id="SM00356">
    <property type="entry name" value="ZnF_C3H1"/>
    <property type="match status" value="1"/>
</dbReference>
<keyword evidence="10 16" id="KW-0862">Zinc</keyword>
<evidence type="ECO:0000256" key="4">
    <source>
        <dbReference type="ARBA" id="ARBA00020031"/>
    </source>
</evidence>
<dbReference type="GO" id="GO:0071007">
    <property type="term" value="C:U2-type catalytic step 2 spliceosome"/>
    <property type="evidence" value="ECO:0007669"/>
    <property type="project" value="TreeGrafter"/>
</dbReference>
<comment type="similarity">
    <text evidence="3">Belongs to the SLT11 family.</text>
</comment>
<dbReference type="InterPro" id="IPR036855">
    <property type="entry name" value="Znf_CCCH_sf"/>
</dbReference>
<evidence type="ECO:0000256" key="15">
    <source>
        <dbReference type="PROSITE-ProRule" id="PRU00176"/>
    </source>
</evidence>
<feature type="compositionally biased region" description="Pro residues" evidence="17">
    <location>
        <begin position="435"/>
        <end position="461"/>
    </location>
</feature>
<dbReference type="PANTHER" id="PTHR14089:SF6">
    <property type="entry name" value="PRE-MRNA-SPLICING FACTOR RBM22"/>
    <property type="match status" value="1"/>
</dbReference>
<dbReference type="Gene3D" id="3.30.70.330">
    <property type="match status" value="1"/>
</dbReference>
<name>A0A5N5SY51_9CRUS</name>